<feature type="binding site" evidence="12">
    <location>
        <position position="413"/>
    </location>
    <ligand>
        <name>ATP</name>
        <dbReference type="ChEBI" id="CHEBI:30616"/>
    </ligand>
</feature>
<dbReference type="GO" id="GO:0046872">
    <property type="term" value="F:metal ion binding"/>
    <property type="evidence" value="ECO:0007669"/>
    <property type="project" value="UniProtKB-KW"/>
</dbReference>
<dbReference type="HAMAP" id="MF_01987">
    <property type="entry name" value="Ribokinase"/>
    <property type="match status" value="1"/>
</dbReference>
<comment type="function">
    <text evidence="12">Catalyzes the phosphorylation of ribose at O-5 in a reaction requiring ATP and magnesium. The resulting D-ribose-5-phosphate can then be used either for sythesis of nucleotides, histidine, and tryptophan, or as a component of the pentose phosphate pathway.</text>
</comment>
<comment type="caution">
    <text evidence="12">Lacks conserved residue(s) required for the propagation of feature annotation.</text>
</comment>
<sequence length="536" mass="57907">MPGIVSLIDKDLSEPYSVFTYRYFINNWPDLCYMTMQGDRCVGAIICKLDVHRCRRTNRGYIAMLAVEKELRGRRIGSKLVKLCLDRMQQLGADECVLETVPWLCDVEMTLWVGEVGALQWRSVGTSGRLSTGAKGKRHSRSNIKHRSMGFVKEKRLHKSLGAKYNSSYYLNGNDAFRLKFLFKLPDGFSLADTKHESSLHMIQGADAFVNCKTSQLVVQASQSEANRVCGSLNADIIIEISRFPKKGETLGARSEDTGVMVPGGKGANQAVAASRLSAGTPRKAQFICQFGNDSHAVKLEQVLADNKLDLSGCGRAQKPSGQAFIFLEADGSNSILIVGGSNVAWPAEVTDFERQIQGASAVLLQQEIPKYVNEAVAKVAHAAGVPVIQDVGGEEREFSDEHLRRLAYICPNETELERLTGMPTDSEAKVVAAARTLQKRGVKNVLCTLGSDGAVLVTAEGKVLRQASFPVPGGKVVDTTGAGDCFRAAFAVALVEGKPLQECMKFAAAAGALTVSKYGAVPSLPTRAEVTALVG</sequence>
<dbReference type="UniPathway" id="UPA00916">
    <property type="reaction ID" value="UER00889"/>
</dbReference>
<evidence type="ECO:0000256" key="11">
    <source>
        <dbReference type="ARBA" id="ARBA00023277"/>
    </source>
</evidence>
<comment type="subcellular location">
    <subcellularLocation>
        <location evidence="12">Cytoplasm</location>
    </subcellularLocation>
    <subcellularLocation>
        <location evidence="12">Nucleus</location>
    </subcellularLocation>
</comment>
<feature type="domain" description="N-acetyltransferase" evidence="13">
    <location>
        <begin position="1"/>
        <end position="184"/>
    </location>
</feature>
<dbReference type="EMBL" id="CAJNIZ010002147">
    <property type="protein sequence ID" value="CAE7206800.1"/>
    <property type="molecule type" value="Genomic_DNA"/>
</dbReference>
<keyword evidence="8 12" id="KW-0067">ATP-binding</keyword>
<evidence type="ECO:0000256" key="1">
    <source>
        <dbReference type="ARBA" id="ARBA00005380"/>
    </source>
</evidence>
<dbReference type="InterPro" id="IPR029056">
    <property type="entry name" value="Ribokinase-like"/>
</dbReference>
<dbReference type="GO" id="GO:0005737">
    <property type="term" value="C:cytoplasm"/>
    <property type="evidence" value="ECO:0007669"/>
    <property type="project" value="UniProtKB-SubCell"/>
</dbReference>
<dbReference type="OrthoDB" id="249099at2759"/>
<feature type="binding site" evidence="12">
    <location>
        <position position="479"/>
    </location>
    <ligand>
        <name>K(+)</name>
        <dbReference type="ChEBI" id="CHEBI:29103"/>
    </ligand>
</feature>
<evidence type="ECO:0000256" key="4">
    <source>
        <dbReference type="ARBA" id="ARBA00022679"/>
    </source>
</evidence>
<evidence type="ECO:0000256" key="8">
    <source>
        <dbReference type="ARBA" id="ARBA00022840"/>
    </source>
</evidence>
<evidence type="ECO:0000256" key="12">
    <source>
        <dbReference type="HAMAP-Rule" id="MF_03215"/>
    </source>
</evidence>
<feature type="binding site" evidence="12">
    <location>
        <begin position="484"/>
        <end position="485"/>
    </location>
    <ligand>
        <name>ATP</name>
        <dbReference type="ChEBI" id="CHEBI:30616"/>
    </ligand>
</feature>
<dbReference type="AlphaFoldDB" id="A0A812JHB4"/>
<feature type="binding site" evidence="12">
    <location>
        <position position="368"/>
    </location>
    <ligand>
        <name>substrate</name>
    </ligand>
</feature>
<dbReference type="CDD" id="cd04301">
    <property type="entry name" value="NAT_SF"/>
    <property type="match status" value="1"/>
</dbReference>
<dbReference type="Gene3D" id="3.40.630.30">
    <property type="match status" value="1"/>
</dbReference>
<dbReference type="PRINTS" id="PR00990">
    <property type="entry name" value="RIBOKINASE"/>
</dbReference>
<evidence type="ECO:0000259" key="13">
    <source>
        <dbReference type="PROSITE" id="PS51186"/>
    </source>
</evidence>
<name>A0A812JHB4_SYMPI</name>
<dbReference type="InterPro" id="IPR016181">
    <property type="entry name" value="Acyl_CoA_acyltransferase"/>
</dbReference>
<comment type="pathway">
    <text evidence="12">Carbohydrate metabolism; D-ribose degradation; D-ribose 5-phosphate from beta-D-ribopyranose: step 2/2.</text>
</comment>
<comment type="subunit">
    <text evidence="12">Homodimer.</text>
</comment>
<dbReference type="InterPro" id="IPR002139">
    <property type="entry name" value="Ribo/fructo_kinase"/>
</dbReference>
<evidence type="ECO:0000313" key="14">
    <source>
        <dbReference type="EMBL" id="CAE7206800.1"/>
    </source>
</evidence>
<keyword evidence="9 12" id="KW-0460">Magnesium</keyword>
<feature type="binding site" evidence="12">
    <location>
        <position position="524"/>
    </location>
    <ligand>
        <name>K(+)</name>
        <dbReference type="ChEBI" id="CHEBI:29103"/>
    </ligand>
</feature>
<comment type="caution">
    <text evidence="14">The sequence shown here is derived from an EMBL/GenBank/DDBJ whole genome shotgun (WGS) entry which is preliminary data.</text>
</comment>
<comment type="cofactor">
    <cofactor evidence="12">
        <name>Mg(2+)</name>
        <dbReference type="ChEBI" id="CHEBI:18420"/>
    </cofactor>
    <text evidence="12">Requires a divalent cation, most likely magnesium in vivo, as an electrophilic catalyst to aid phosphoryl group transfer. It is the chelate of the metal and the nucleotide that is the actual substrate.</text>
</comment>
<keyword evidence="5 12" id="KW-0479">Metal-binding</keyword>
<keyword evidence="15" id="KW-1185">Reference proteome</keyword>
<dbReference type="CDD" id="cd01174">
    <property type="entry name" value="ribokinase"/>
    <property type="match status" value="1"/>
</dbReference>
<evidence type="ECO:0000256" key="9">
    <source>
        <dbReference type="ARBA" id="ARBA00022842"/>
    </source>
</evidence>
<dbReference type="InterPro" id="IPR000182">
    <property type="entry name" value="GNAT_dom"/>
</dbReference>
<keyword evidence="7 12" id="KW-0418">Kinase</keyword>
<comment type="activity regulation">
    <text evidence="12">Activated by a monovalent cation that binds near, but not in, the active site. The most likely occupant of the site in vivo is potassium. Ion binding induces a conformational change that may alter substrate affinity.</text>
</comment>
<evidence type="ECO:0000256" key="10">
    <source>
        <dbReference type="ARBA" id="ARBA00022958"/>
    </source>
</evidence>
<dbReference type="GO" id="GO:0016747">
    <property type="term" value="F:acyltransferase activity, transferring groups other than amino-acyl groups"/>
    <property type="evidence" value="ECO:0007669"/>
    <property type="project" value="InterPro"/>
</dbReference>
<dbReference type="PROSITE" id="PS51186">
    <property type="entry name" value="GNAT"/>
    <property type="match status" value="1"/>
</dbReference>
<feature type="binding site" evidence="12">
    <location>
        <position position="481"/>
    </location>
    <ligand>
        <name>K(+)</name>
        <dbReference type="ChEBI" id="CHEBI:29103"/>
    </ligand>
</feature>
<keyword evidence="6 12" id="KW-0547">Nucleotide-binding</keyword>
<feature type="binding site" evidence="12">
    <location>
        <position position="515"/>
    </location>
    <ligand>
        <name>K(+)</name>
        <dbReference type="ChEBI" id="CHEBI:29103"/>
    </ligand>
</feature>
<feature type="active site" description="Proton acceptor" evidence="12">
    <location>
        <position position="485"/>
    </location>
</feature>
<keyword evidence="11 12" id="KW-0119">Carbohydrate metabolism</keyword>
<keyword evidence="10 12" id="KW-0630">Potassium</keyword>
<dbReference type="PANTHER" id="PTHR10584:SF166">
    <property type="entry name" value="RIBOKINASE"/>
    <property type="match status" value="1"/>
</dbReference>
<comment type="similarity">
    <text evidence="12">Belongs to the carbohydrate kinase PfkB family. Ribokinase subfamily.</text>
</comment>
<dbReference type="Pfam" id="PF00583">
    <property type="entry name" value="Acetyltransf_1"/>
    <property type="match status" value="1"/>
</dbReference>
<evidence type="ECO:0000256" key="7">
    <source>
        <dbReference type="ARBA" id="ARBA00022777"/>
    </source>
</evidence>
<dbReference type="EC" id="2.7.1.15" evidence="2 12"/>
<protein>
    <recommendedName>
        <fullName evidence="3 12">Ribokinase</fullName>
        <shortName evidence="12">RK</shortName>
        <ecNumber evidence="2 12">2.7.1.15</ecNumber>
    </recommendedName>
</protein>
<evidence type="ECO:0000256" key="3">
    <source>
        <dbReference type="ARBA" id="ARBA00016943"/>
    </source>
</evidence>
<feature type="binding site" evidence="12">
    <location>
        <position position="520"/>
    </location>
    <ligand>
        <name>K(+)</name>
        <dbReference type="ChEBI" id="CHEBI:29103"/>
    </ligand>
</feature>
<dbReference type="Gene3D" id="3.40.1190.20">
    <property type="match status" value="1"/>
</dbReference>
<accession>A0A812JHB4</accession>
<dbReference type="PANTHER" id="PTHR10584">
    <property type="entry name" value="SUGAR KINASE"/>
    <property type="match status" value="1"/>
</dbReference>
<evidence type="ECO:0000256" key="5">
    <source>
        <dbReference type="ARBA" id="ARBA00022723"/>
    </source>
</evidence>
<gene>
    <name evidence="14" type="primary">RBSK</name>
    <name evidence="14" type="ORF">SPIL2461_LOCUS2021</name>
</gene>
<reference evidence="14" key="1">
    <citation type="submission" date="2021-02" db="EMBL/GenBank/DDBJ databases">
        <authorList>
            <person name="Dougan E. K."/>
            <person name="Rhodes N."/>
            <person name="Thang M."/>
            <person name="Chan C."/>
        </authorList>
    </citation>
    <scope>NUCLEOTIDE SEQUENCE</scope>
</reference>
<feature type="binding site" evidence="12">
    <location>
        <position position="518"/>
    </location>
    <ligand>
        <name>K(+)</name>
        <dbReference type="ChEBI" id="CHEBI:29103"/>
    </ligand>
</feature>
<keyword evidence="12" id="KW-0539">Nucleus</keyword>
<organism evidence="14 15">
    <name type="scientific">Symbiodinium pilosum</name>
    <name type="common">Dinoflagellate</name>
    <dbReference type="NCBI Taxonomy" id="2952"/>
    <lineage>
        <taxon>Eukaryota</taxon>
        <taxon>Sar</taxon>
        <taxon>Alveolata</taxon>
        <taxon>Dinophyceae</taxon>
        <taxon>Suessiales</taxon>
        <taxon>Symbiodiniaceae</taxon>
        <taxon>Symbiodinium</taxon>
    </lineage>
</organism>
<keyword evidence="12" id="KW-0963">Cytoplasm</keyword>
<comment type="catalytic activity">
    <reaction evidence="12">
        <text>D-ribose + ATP = D-ribose 5-phosphate + ADP + H(+)</text>
        <dbReference type="Rhea" id="RHEA:13697"/>
        <dbReference type="ChEBI" id="CHEBI:15378"/>
        <dbReference type="ChEBI" id="CHEBI:30616"/>
        <dbReference type="ChEBI" id="CHEBI:47013"/>
        <dbReference type="ChEBI" id="CHEBI:78346"/>
        <dbReference type="ChEBI" id="CHEBI:456216"/>
        <dbReference type="EC" id="2.7.1.15"/>
    </reaction>
</comment>
<feature type="binding site" evidence="12">
    <location>
        <begin position="234"/>
        <end position="236"/>
    </location>
    <ligand>
        <name>substrate</name>
    </ligand>
</feature>
<evidence type="ECO:0000256" key="6">
    <source>
        <dbReference type="ARBA" id="ARBA00022741"/>
    </source>
</evidence>
<dbReference type="Proteomes" id="UP000649617">
    <property type="component" value="Unassembled WGS sequence"/>
</dbReference>
<evidence type="ECO:0000256" key="2">
    <source>
        <dbReference type="ARBA" id="ARBA00012035"/>
    </source>
</evidence>
<dbReference type="Pfam" id="PF00294">
    <property type="entry name" value="PfkB"/>
    <property type="match status" value="1"/>
</dbReference>
<feature type="binding site" evidence="12">
    <location>
        <begin position="449"/>
        <end position="454"/>
    </location>
    <ligand>
        <name>ATP</name>
        <dbReference type="ChEBI" id="CHEBI:30616"/>
    </ligand>
</feature>
<dbReference type="GO" id="GO:0005634">
    <property type="term" value="C:nucleus"/>
    <property type="evidence" value="ECO:0007669"/>
    <property type="project" value="UniProtKB-SubCell"/>
</dbReference>
<dbReference type="GO" id="GO:0004747">
    <property type="term" value="F:ribokinase activity"/>
    <property type="evidence" value="ECO:0007669"/>
    <property type="project" value="UniProtKB-UniRule"/>
</dbReference>
<dbReference type="InterPro" id="IPR011611">
    <property type="entry name" value="PfkB_dom"/>
</dbReference>
<comment type="similarity">
    <text evidence="1">Belongs to the carbohydrate kinase pfkB family.</text>
</comment>
<feature type="binding site" evidence="12">
    <location>
        <position position="485"/>
    </location>
    <ligand>
        <name>substrate</name>
    </ligand>
</feature>
<keyword evidence="4 12" id="KW-0808">Transferase</keyword>
<dbReference type="PROSITE" id="PS00584">
    <property type="entry name" value="PFKB_KINASES_2"/>
    <property type="match status" value="1"/>
</dbReference>
<evidence type="ECO:0000313" key="15">
    <source>
        <dbReference type="Proteomes" id="UP000649617"/>
    </source>
</evidence>
<proteinExistence type="inferred from homology"/>
<dbReference type="GO" id="GO:0005524">
    <property type="term" value="F:ATP binding"/>
    <property type="evidence" value="ECO:0007669"/>
    <property type="project" value="UniProtKB-UniRule"/>
</dbReference>
<dbReference type="InterPro" id="IPR011877">
    <property type="entry name" value="Ribokinase"/>
</dbReference>
<dbReference type="GO" id="GO:0019303">
    <property type="term" value="P:D-ribose catabolic process"/>
    <property type="evidence" value="ECO:0007669"/>
    <property type="project" value="UniProtKB-UniRule"/>
</dbReference>
<feature type="binding site" evidence="12">
    <location>
        <begin position="265"/>
        <end position="269"/>
    </location>
    <ligand>
        <name>substrate</name>
    </ligand>
</feature>
<dbReference type="InterPro" id="IPR002173">
    <property type="entry name" value="Carboh/pur_kinase_PfkB_CS"/>
</dbReference>
<dbReference type="SUPFAM" id="SSF55729">
    <property type="entry name" value="Acyl-CoA N-acyltransferases (Nat)"/>
    <property type="match status" value="1"/>
</dbReference>
<dbReference type="SUPFAM" id="SSF53613">
    <property type="entry name" value="Ribokinase-like"/>
    <property type="match status" value="1"/>
</dbReference>